<dbReference type="Proteomes" id="UP001153069">
    <property type="component" value="Unassembled WGS sequence"/>
</dbReference>
<evidence type="ECO:0000313" key="3">
    <source>
        <dbReference type="EMBL" id="CAB9514675.1"/>
    </source>
</evidence>
<protein>
    <submittedName>
        <fullName evidence="3">Uncharacterized protein</fullName>
    </submittedName>
</protein>
<comment type="caution">
    <text evidence="3">The sequence shown here is derived from an EMBL/GenBank/DDBJ whole genome shotgun (WGS) entry which is preliminary data.</text>
</comment>
<dbReference type="AlphaFoldDB" id="A0A9N8HJK2"/>
<name>A0A9N8HJK2_9STRA</name>
<dbReference type="EMBL" id="CAICTM010000667">
    <property type="protein sequence ID" value="CAB9514675.1"/>
    <property type="molecule type" value="Genomic_DNA"/>
</dbReference>
<keyword evidence="2" id="KW-0732">Signal</keyword>
<accession>A0A9N8HJK2</accession>
<evidence type="ECO:0000313" key="4">
    <source>
        <dbReference type="Proteomes" id="UP001153069"/>
    </source>
</evidence>
<evidence type="ECO:0000256" key="1">
    <source>
        <dbReference type="SAM" id="MobiDB-lite"/>
    </source>
</evidence>
<keyword evidence="4" id="KW-1185">Reference proteome</keyword>
<feature type="compositionally biased region" description="Low complexity" evidence="1">
    <location>
        <begin position="237"/>
        <end position="298"/>
    </location>
</feature>
<sequence length="317" mass="34033">MAMSNWIRLLVVSLAVVDSQGGLNGNSLRSDDSSKTLHQLLTPEDEEQLLTVIAVTEQGSPTVEDLQESYKSFRTNYPFRPFCVLEVPGGEGGPGTGKTPLDLAQDDPLVTIATVSHDEGDSLFQSDWFDLCNLHNLGDMSTVAISLNVPVNDVEASFDFFLTRAANADLTLHRAIVGVGVANVNWIDPLNQNFILAPIPPIPSPTPTEAPSKSFVPSQGAFHFDGEGVARKLQTTPAPSLSFKPSSSSAPSNSPSISFAPSTSMKPTISRPPSSSPSVSFKPSLSSQPSLSSSPTSQPEEDTRCFLKKLWDCIWPF</sequence>
<proteinExistence type="predicted"/>
<feature type="region of interest" description="Disordered" evidence="1">
    <location>
        <begin position="235"/>
        <end position="302"/>
    </location>
</feature>
<feature type="chain" id="PRO_5040273956" evidence="2">
    <location>
        <begin position="22"/>
        <end position="317"/>
    </location>
</feature>
<gene>
    <name evidence="3" type="ORF">SEMRO_668_G184280.1</name>
</gene>
<reference evidence="3" key="1">
    <citation type="submission" date="2020-06" db="EMBL/GenBank/DDBJ databases">
        <authorList>
            <consortium name="Plant Systems Biology data submission"/>
        </authorList>
    </citation>
    <scope>NUCLEOTIDE SEQUENCE</scope>
    <source>
        <strain evidence="3">D6</strain>
    </source>
</reference>
<evidence type="ECO:0000256" key="2">
    <source>
        <dbReference type="SAM" id="SignalP"/>
    </source>
</evidence>
<feature type="signal peptide" evidence="2">
    <location>
        <begin position="1"/>
        <end position="21"/>
    </location>
</feature>
<organism evidence="3 4">
    <name type="scientific">Seminavis robusta</name>
    <dbReference type="NCBI Taxonomy" id="568900"/>
    <lineage>
        <taxon>Eukaryota</taxon>
        <taxon>Sar</taxon>
        <taxon>Stramenopiles</taxon>
        <taxon>Ochrophyta</taxon>
        <taxon>Bacillariophyta</taxon>
        <taxon>Bacillariophyceae</taxon>
        <taxon>Bacillariophycidae</taxon>
        <taxon>Naviculales</taxon>
        <taxon>Naviculaceae</taxon>
        <taxon>Seminavis</taxon>
    </lineage>
</organism>